<dbReference type="AlphaFoldDB" id="A0A4V6HRJ8"/>
<dbReference type="EC" id="2.3.1.-" evidence="2"/>
<evidence type="ECO:0000259" key="1">
    <source>
        <dbReference type="PROSITE" id="PS51186"/>
    </source>
</evidence>
<dbReference type="Gene3D" id="3.40.630.30">
    <property type="match status" value="1"/>
</dbReference>
<comment type="caution">
    <text evidence="2">The sequence shown here is derived from an EMBL/GenBank/DDBJ whole genome shotgun (WGS) entry which is preliminary data.</text>
</comment>
<dbReference type="EMBL" id="QGQD01000070">
    <property type="protein sequence ID" value="TLC99327.1"/>
    <property type="molecule type" value="Genomic_DNA"/>
</dbReference>
<evidence type="ECO:0000313" key="2">
    <source>
        <dbReference type="EMBL" id="TLC99327.1"/>
    </source>
</evidence>
<gene>
    <name evidence="2" type="primary">yvbK</name>
    <name evidence="2" type="ORF">DSM106044_03778</name>
</gene>
<feature type="domain" description="N-acetyltransferase" evidence="1">
    <location>
        <begin position="1"/>
        <end position="148"/>
    </location>
</feature>
<reference evidence="2 3" key="1">
    <citation type="journal article" date="2019" name="Anaerobe">
        <title>Detection of Robinsoniella peoriensis in multiple bone samples of a trauma patient.</title>
        <authorList>
            <person name="Schrottner P."/>
            <person name="Hartwich K."/>
            <person name="Bunk B."/>
            <person name="Schober I."/>
            <person name="Helbig S."/>
            <person name="Rudolph W.W."/>
            <person name="Gunzer F."/>
        </authorList>
    </citation>
    <scope>NUCLEOTIDE SEQUENCE [LARGE SCALE GENOMIC DNA]</scope>
    <source>
        <strain evidence="2 3">DSM 106044</strain>
    </source>
</reference>
<keyword evidence="3" id="KW-1185">Reference proteome</keyword>
<keyword evidence="2" id="KW-0808">Transferase</keyword>
<dbReference type="CDD" id="cd04301">
    <property type="entry name" value="NAT_SF"/>
    <property type="match status" value="1"/>
</dbReference>
<dbReference type="Proteomes" id="UP000306509">
    <property type="component" value="Unassembled WGS sequence"/>
</dbReference>
<name>A0A4V6HRJ8_9FIRM</name>
<sequence>MEIKIIESNKKDFLDLLLLADEQESMIDKYLDRGNLFALYDDGLKSICVVTDEGNGIYELQNLATYEQVQGKGYGKKLVSHISRYYKDKGTTLSVGTGDIPWIISFYECCGFILSHRLENYFIEHYDQPMFDSGIPLKDKVYLKMDLGVV</sequence>
<organism evidence="2 3">
    <name type="scientific">Robinsoniella peoriensis</name>
    <dbReference type="NCBI Taxonomy" id="180332"/>
    <lineage>
        <taxon>Bacteria</taxon>
        <taxon>Bacillati</taxon>
        <taxon>Bacillota</taxon>
        <taxon>Clostridia</taxon>
        <taxon>Lachnospirales</taxon>
        <taxon>Lachnospiraceae</taxon>
        <taxon>Robinsoniella</taxon>
    </lineage>
</organism>
<dbReference type="InterPro" id="IPR016181">
    <property type="entry name" value="Acyl_CoA_acyltransferase"/>
</dbReference>
<dbReference type="GO" id="GO:0016747">
    <property type="term" value="F:acyltransferase activity, transferring groups other than amino-acyl groups"/>
    <property type="evidence" value="ECO:0007669"/>
    <property type="project" value="InterPro"/>
</dbReference>
<evidence type="ECO:0000313" key="3">
    <source>
        <dbReference type="Proteomes" id="UP000306509"/>
    </source>
</evidence>
<dbReference type="PROSITE" id="PS51186">
    <property type="entry name" value="GNAT"/>
    <property type="match status" value="1"/>
</dbReference>
<protein>
    <submittedName>
        <fullName evidence="2">Putative N-acetyltransferase YvbK</fullName>
        <ecNumber evidence="2">2.3.1.-</ecNumber>
    </submittedName>
</protein>
<proteinExistence type="predicted"/>
<dbReference type="InterPro" id="IPR000182">
    <property type="entry name" value="GNAT_dom"/>
</dbReference>
<dbReference type="Pfam" id="PF13508">
    <property type="entry name" value="Acetyltransf_7"/>
    <property type="match status" value="1"/>
</dbReference>
<dbReference type="FunFam" id="3.40.630.30:FF:000165">
    <property type="entry name" value="IAA acetyltransferase"/>
    <property type="match status" value="1"/>
</dbReference>
<dbReference type="STRING" id="180332.GCA_000797495_01048"/>
<dbReference type="RefSeq" id="WP_138003402.1">
    <property type="nucleotide sequence ID" value="NZ_QGQD01000070.1"/>
</dbReference>
<accession>A0A4V6HRJ8</accession>
<keyword evidence="2" id="KW-0012">Acyltransferase</keyword>
<dbReference type="SUPFAM" id="SSF55729">
    <property type="entry name" value="Acyl-CoA N-acyltransferases (Nat)"/>
    <property type="match status" value="1"/>
</dbReference>